<dbReference type="Pfam" id="PF00102">
    <property type="entry name" value="Y_phosphatase"/>
    <property type="match status" value="1"/>
</dbReference>
<dbReference type="EMBL" id="JARBDR010000328">
    <property type="protein sequence ID" value="KAJ8315989.1"/>
    <property type="molecule type" value="Genomic_DNA"/>
</dbReference>
<evidence type="ECO:0000313" key="8">
    <source>
        <dbReference type="Proteomes" id="UP001217089"/>
    </source>
</evidence>
<reference evidence="7 8" key="1">
    <citation type="submission" date="2022-12" db="EMBL/GenBank/DDBJ databases">
        <title>Chromosome-level genome of Tegillarca granosa.</title>
        <authorList>
            <person name="Kim J."/>
        </authorList>
    </citation>
    <scope>NUCLEOTIDE SEQUENCE [LARGE SCALE GENOMIC DNA]</scope>
    <source>
        <strain evidence="7">Teg-2019</strain>
        <tissue evidence="7">Adductor muscle</tissue>
    </source>
</reference>
<dbReference type="InterPro" id="IPR050348">
    <property type="entry name" value="Protein-Tyr_Phosphatase"/>
</dbReference>
<evidence type="ECO:0000256" key="4">
    <source>
        <dbReference type="ARBA" id="ARBA00022912"/>
    </source>
</evidence>
<dbReference type="InterPro" id="IPR000242">
    <property type="entry name" value="PTP_cat"/>
</dbReference>
<name>A0ABQ9FFB9_TEGGR</name>
<dbReference type="EC" id="3.1.3.48" evidence="2"/>
<keyword evidence="5" id="KW-1133">Transmembrane helix</keyword>
<proteinExistence type="inferred from homology"/>
<dbReference type="InterPro" id="IPR029021">
    <property type="entry name" value="Prot-tyrosine_phosphatase-like"/>
</dbReference>
<evidence type="ECO:0000313" key="7">
    <source>
        <dbReference type="EMBL" id="KAJ8315989.1"/>
    </source>
</evidence>
<evidence type="ECO:0000256" key="5">
    <source>
        <dbReference type="SAM" id="Phobius"/>
    </source>
</evidence>
<dbReference type="Gene3D" id="3.90.190.10">
    <property type="entry name" value="Protein tyrosine phosphatase superfamily"/>
    <property type="match status" value="2"/>
</dbReference>
<accession>A0ABQ9FFB9</accession>
<dbReference type="Proteomes" id="UP001217089">
    <property type="component" value="Unassembled WGS sequence"/>
</dbReference>
<evidence type="ECO:0000256" key="1">
    <source>
        <dbReference type="ARBA" id="ARBA00009580"/>
    </source>
</evidence>
<keyword evidence="5" id="KW-0812">Transmembrane</keyword>
<dbReference type="PANTHER" id="PTHR19134:SF562">
    <property type="entry name" value="PROTEIN-TYROSINE-PHOSPHATASE"/>
    <property type="match status" value="1"/>
</dbReference>
<gene>
    <name evidence="7" type="ORF">KUTeg_006003</name>
</gene>
<evidence type="ECO:0000256" key="2">
    <source>
        <dbReference type="ARBA" id="ARBA00013064"/>
    </source>
</evidence>
<feature type="transmembrane region" description="Helical" evidence="5">
    <location>
        <begin position="83"/>
        <end position="109"/>
    </location>
</feature>
<organism evidence="7 8">
    <name type="scientific">Tegillarca granosa</name>
    <name type="common">Malaysian cockle</name>
    <name type="synonym">Anadara granosa</name>
    <dbReference type="NCBI Taxonomy" id="220873"/>
    <lineage>
        <taxon>Eukaryota</taxon>
        <taxon>Metazoa</taxon>
        <taxon>Spiralia</taxon>
        <taxon>Lophotrochozoa</taxon>
        <taxon>Mollusca</taxon>
        <taxon>Bivalvia</taxon>
        <taxon>Autobranchia</taxon>
        <taxon>Pteriomorphia</taxon>
        <taxon>Arcoida</taxon>
        <taxon>Arcoidea</taxon>
        <taxon>Arcidae</taxon>
        <taxon>Tegillarca</taxon>
    </lineage>
</organism>
<protein>
    <recommendedName>
        <fullName evidence="2">protein-tyrosine-phosphatase</fullName>
        <ecNumber evidence="2">3.1.3.48</ecNumber>
    </recommendedName>
</protein>
<keyword evidence="4" id="KW-0904">Protein phosphatase</keyword>
<keyword evidence="8" id="KW-1185">Reference proteome</keyword>
<dbReference type="PANTHER" id="PTHR19134">
    <property type="entry name" value="RECEPTOR-TYPE TYROSINE-PROTEIN PHOSPHATASE"/>
    <property type="match status" value="1"/>
</dbReference>
<sequence>MRSKQDYIGHDFKCSYFFKSFLISEECKDYSYGKNCMYTCGHCLKNNTCHFINGSCLNGCEDNWIGDKCNKEMLQLLADTNPVTVIAGSAVAVSTIIIAIVAGIVVFLFKRKKSRTSTERTIELNTQGNKTGEESSLKKTFKEPKSLNRNKEECANAGTTSVNIYDNTISKGKSKCMHSLFIVLNLIRSKATNAREATKNVENADVVYSNIEITCLDVVNLEKEIIKKKAESTFDLEYNFINHTSSNVTQFCRVRLQVCQKINFSIDDHSRVVLTDSFGSDYINASYIDISKFKKGVTDSKCYIATQGPKKNTITDFWRMLKCEQYWPDSSQPIRAGRLIVTLTHEKEFAFYVSRTFEVMDRQAS</sequence>
<evidence type="ECO:0000256" key="3">
    <source>
        <dbReference type="ARBA" id="ARBA00022801"/>
    </source>
</evidence>
<dbReference type="PRINTS" id="PR00700">
    <property type="entry name" value="PRTYPHPHTASE"/>
</dbReference>
<comment type="similarity">
    <text evidence="1">Belongs to the protein-tyrosine phosphatase family.</text>
</comment>
<evidence type="ECO:0000259" key="6">
    <source>
        <dbReference type="PROSITE" id="PS50055"/>
    </source>
</evidence>
<dbReference type="SUPFAM" id="SSF52799">
    <property type="entry name" value="(Phosphotyrosine protein) phosphatases II"/>
    <property type="match status" value="1"/>
</dbReference>
<feature type="domain" description="Tyrosine-protein phosphatase" evidence="6">
    <location>
        <begin position="264"/>
        <end position="365"/>
    </location>
</feature>
<dbReference type="PROSITE" id="PS50055">
    <property type="entry name" value="TYR_PHOSPHATASE_PTP"/>
    <property type="match status" value="1"/>
</dbReference>
<keyword evidence="3" id="KW-0378">Hydrolase</keyword>
<keyword evidence="5" id="KW-0472">Membrane</keyword>
<dbReference type="SMART" id="SM00194">
    <property type="entry name" value="PTPc"/>
    <property type="match status" value="1"/>
</dbReference>
<comment type="caution">
    <text evidence="7">The sequence shown here is derived from an EMBL/GenBank/DDBJ whole genome shotgun (WGS) entry which is preliminary data.</text>
</comment>
<dbReference type="Gene3D" id="2.170.300.10">
    <property type="entry name" value="Tie2 ligand-binding domain superfamily"/>
    <property type="match status" value="1"/>
</dbReference>